<dbReference type="STRING" id="392333.SAMN05660860_00271"/>
<dbReference type="OrthoDB" id="9856909at2"/>
<dbReference type="RefSeq" id="WP_161947025.1">
    <property type="nucleotide sequence ID" value="NZ_FNGU01000001.1"/>
</dbReference>
<reference evidence="1 2" key="1">
    <citation type="submission" date="2016-10" db="EMBL/GenBank/DDBJ databases">
        <authorList>
            <person name="de Groot N.N."/>
        </authorList>
    </citation>
    <scope>NUCLEOTIDE SEQUENCE [LARGE SCALE GENOMIC DNA]</scope>
    <source>
        <strain evidence="1 2">DSM 17813</strain>
    </source>
</reference>
<dbReference type="InterPro" id="IPR011990">
    <property type="entry name" value="TPR-like_helical_dom_sf"/>
</dbReference>
<feature type="non-terminal residue" evidence="1">
    <location>
        <position position="311"/>
    </location>
</feature>
<dbReference type="Pfam" id="PF13424">
    <property type="entry name" value="TPR_12"/>
    <property type="match status" value="1"/>
</dbReference>
<dbReference type="Proteomes" id="UP000182146">
    <property type="component" value="Unassembled WGS sequence"/>
</dbReference>
<protein>
    <submittedName>
        <fullName evidence="1">Tetratricopeptide repeat-containing protein</fullName>
    </submittedName>
</protein>
<proteinExistence type="predicted"/>
<dbReference type="AlphaFoldDB" id="A0A1G9IXS4"/>
<evidence type="ECO:0000313" key="1">
    <source>
        <dbReference type="EMBL" id="SDL29881.1"/>
    </source>
</evidence>
<dbReference type="SUPFAM" id="SSF48452">
    <property type="entry name" value="TPR-like"/>
    <property type="match status" value="1"/>
</dbReference>
<organism evidence="1 2">
    <name type="scientific">Geoalkalibacter ferrihydriticus</name>
    <dbReference type="NCBI Taxonomy" id="392333"/>
    <lineage>
        <taxon>Bacteria</taxon>
        <taxon>Pseudomonadati</taxon>
        <taxon>Thermodesulfobacteriota</taxon>
        <taxon>Desulfuromonadia</taxon>
        <taxon>Desulfuromonadales</taxon>
        <taxon>Geoalkalibacteraceae</taxon>
        <taxon>Geoalkalibacter</taxon>
    </lineage>
</organism>
<evidence type="ECO:0000313" key="2">
    <source>
        <dbReference type="Proteomes" id="UP000182146"/>
    </source>
</evidence>
<accession>A0A1G9IXS4</accession>
<dbReference type="EMBL" id="FNGU01000001">
    <property type="protein sequence ID" value="SDL29881.1"/>
    <property type="molecule type" value="Genomic_DNA"/>
</dbReference>
<gene>
    <name evidence="1" type="ORF">SAMN05660860_00271</name>
</gene>
<dbReference type="Gene3D" id="1.25.40.10">
    <property type="entry name" value="Tetratricopeptide repeat domain"/>
    <property type="match status" value="1"/>
</dbReference>
<sequence length="311" mass="34493">MAVDNSNTCPSELKSFLSGAGEAFMRPLIALGVAESLTDEVATQLAVLSGLSKREANGLVKSLHFCDFVVERNSEWHFSSQVIECLNAEMACQDELVHKAHSLLLEIAMTGDIKCAGNTIPRYLLSDIGRAYHKSPLSPEEGLKIYASAADKKISGSQWLLGKLAIAQQNKGILPPEAIEPSYIRGMTYYREGQQKEAEYFLGRVVESTEIRVEVAIACHIVGRLLARKRGKRDEAEKLLRRSLLIGEDINHKHHQAQVLHTLGQLIGENRNRSDEAEKLLRRSLDLLKKLKDKHGQAQALHTLGQLIGKN</sequence>
<name>A0A1G9IXS4_9BACT</name>